<dbReference type="Pfam" id="PF04963">
    <property type="entry name" value="Sigma54_CBD"/>
    <property type="match status" value="1"/>
</dbReference>
<dbReference type="GO" id="GO:0003677">
    <property type="term" value="F:DNA binding"/>
    <property type="evidence" value="ECO:0007669"/>
    <property type="project" value="InterPro"/>
</dbReference>
<accession>A0A382UTW5</accession>
<dbReference type="InterPro" id="IPR007046">
    <property type="entry name" value="RNA_pol_sigma_54_core-bd"/>
</dbReference>
<sequence>MKQGLNQILKQSLVLTIHLQNQIKLLSIPGEEVRSQLNELIDQLNEEEKNDKTFNHFKDTILIDKYNRFFKKNDPFLREGHEVIENPNLKETLLDQFHLLNLKEYEFLIGEYLIDSTEEDGRLDEDIDFQDIQSLIIEMFGKRIPEREIEKILF</sequence>
<evidence type="ECO:0000259" key="1">
    <source>
        <dbReference type="Pfam" id="PF04963"/>
    </source>
</evidence>
<dbReference type="EMBL" id="UINC01146762">
    <property type="protein sequence ID" value="SVD37684.1"/>
    <property type="molecule type" value="Genomic_DNA"/>
</dbReference>
<dbReference type="Gene3D" id="1.10.10.1330">
    <property type="entry name" value="RNA polymerase sigma-54 factor, core-binding domain"/>
    <property type="match status" value="1"/>
</dbReference>
<evidence type="ECO:0000313" key="2">
    <source>
        <dbReference type="EMBL" id="SVD37684.1"/>
    </source>
</evidence>
<dbReference type="InterPro" id="IPR038709">
    <property type="entry name" value="RpoN_core-bd_sf"/>
</dbReference>
<proteinExistence type="predicted"/>
<reference evidence="2" key="1">
    <citation type="submission" date="2018-05" db="EMBL/GenBank/DDBJ databases">
        <authorList>
            <person name="Lanie J.A."/>
            <person name="Ng W.-L."/>
            <person name="Kazmierczak K.M."/>
            <person name="Andrzejewski T.M."/>
            <person name="Davidsen T.M."/>
            <person name="Wayne K.J."/>
            <person name="Tettelin H."/>
            <person name="Glass J.I."/>
            <person name="Rusch D."/>
            <person name="Podicherti R."/>
            <person name="Tsui H.-C.T."/>
            <person name="Winkler M.E."/>
        </authorList>
    </citation>
    <scope>NUCLEOTIDE SEQUENCE</scope>
</reference>
<gene>
    <name evidence="2" type="ORF">METZ01_LOCUS390538</name>
</gene>
<feature type="non-terminal residue" evidence="2">
    <location>
        <position position="154"/>
    </location>
</feature>
<feature type="domain" description="RNA polymerase sigma factor 54 core-binding" evidence="1">
    <location>
        <begin position="84"/>
        <end position="129"/>
    </location>
</feature>
<organism evidence="2">
    <name type="scientific">marine metagenome</name>
    <dbReference type="NCBI Taxonomy" id="408172"/>
    <lineage>
        <taxon>unclassified sequences</taxon>
        <taxon>metagenomes</taxon>
        <taxon>ecological metagenomes</taxon>
    </lineage>
</organism>
<name>A0A382UTW5_9ZZZZ</name>
<dbReference type="AlphaFoldDB" id="A0A382UTW5"/>
<protein>
    <recommendedName>
        <fullName evidence="1">RNA polymerase sigma factor 54 core-binding domain-containing protein</fullName>
    </recommendedName>
</protein>
<dbReference type="GO" id="GO:0006352">
    <property type="term" value="P:DNA-templated transcription initiation"/>
    <property type="evidence" value="ECO:0007669"/>
    <property type="project" value="InterPro"/>
</dbReference>